<comment type="caution">
    <text evidence="2">The sequence shown here is derived from an EMBL/GenBank/DDBJ whole genome shotgun (WGS) entry which is preliminary data.</text>
</comment>
<dbReference type="OrthoDB" id="5757175at2"/>
<dbReference type="CDD" id="cd01029">
    <property type="entry name" value="TOPRIM_primases"/>
    <property type="match status" value="1"/>
</dbReference>
<dbReference type="PATRIC" id="fig|104102.12.peg.2883"/>
<name>A0A149U5E4_9PROT</name>
<feature type="domain" description="DUF3991" evidence="1">
    <location>
        <begin position="136"/>
        <end position="200"/>
    </location>
</feature>
<dbReference type="Pfam" id="PF13154">
    <property type="entry name" value="DUF3991"/>
    <property type="match status" value="1"/>
</dbReference>
<dbReference type="EMBL" id="LHZT01000090">
    <property type="protein sequence ID" value="KXV60459.1"/>
    <property type="molecule type" value="Genomic_DNA"/>
</dbReference>
<dbReference type="InterPro" id="IPR025054">
    <property type="entry name" value="DUF3991"/>
</dbReference>
<dbReference type="RefSeq" id="WP_061487353.1">
    <property type="nucleotide sequence ID" value="NZ_LHZT01000090.1"/>
</dbReference>
<evidence type="ECO:0000313" key="3">
    <source>
        <dbReference type="Proteomes" id="UP000075411"/>
    </source>
</evidence>
<evidence type="ECO:0000313" key="2">
    <source>
        <dbReference type="EMBL" id="KXV60459.1"/>
    </source>
</evidence>
<reference evidence="2 3" key="1">
    <citation type="submission" date="2015-06" db="EMBL/GenBank/DDBJ databases">
        <title>Improved classification and identification of acetic acid bacteria using matrix-assisted laser desorption/ionization time-of-flight mass spectrometry; Gluconobacter nephelii and Gluconobacter uchimurae are later heterotypic synonyms of Gluconobacter japonicus and Gluconobacter oxydans, respectively.</title>
        <authorList>
            <person name="Li L."/>
            <person name="Cleenwerck I."/>
            <person name="De Vuyst L."/>
            <person name="Vandamme P."/>
        </authorList>
    </citation>
    <scope>NUCLEOTIDE SEQUENCE [LARGE SCALE GENOMIC DNA]</scope>
    <source>
        <strain evidence="2 3">LMG 1663</strain>
    </source>
</reference>
<protein>
    <recommendedName>
        <fullName evidence="1">DUF3991 domain-containing protein</fullName>
    </recommendedName>
</protein>
<dbReference type="Proteomes" id="UP000075411">
    <property type="component" value="Unassembled WGS sequence"/>
</dbReference>
<gene>
    <name evidence="2" type="ORF">AD947_02245</name>
</gene>
<dbReference type="Pfam" id="PF13155">
    <property type="entry name" value="Toprim_2"/>
    <property type="match status" value="1"/>
</dbReference>
<organism evidence="2 3">
    <name type="scientific">Acetobacter tropicalis</name>
    <dbReference type="NCBI Taxonomy" id="104102"/>
    <lineage>
        <taxon>Bacteria</taxon>
        <taxon>Pseudomonadati</taxon>
        <taxon>Pseudomonadota</taxon>
        <taxon>Alphaproteobacteria</taxon>
        <taxon>Acetobacterales</taxon>
        <taxon>Acetobacteraceae</taxon>
        <taxon>Acetobacter</taxon>
    </lineage>
</organism>
<evidence type="ECO:0000259" key="1">
    <source>
        <dbReference type="Pfam" id="PF13154"/>
    </source>
</evidence>
<dbReference type="InterPro" id="IPR034154">
    <property type="entry name" value="TOPRIM_DnaG/twinkle"/>
</dbReference>
<sequence>MARFELSDTDRSQIVSGVSCALLLERHGYGLDKKESTRNCLKYRQDDGYPIIVSHHGRGWWDTGSEEKGDVFDLMRRLEPDLGWRDTCVALGRMVGVEPEGAVFVRQRGAKEGDIVPPAARWDRRGPLTPESRIWTYLTLERALPDWVVRRAVAGGCLRDGVHAAWFCHRDAQGQVCGAELRGPETHLCLKGSVKTLFRYLPGGGPVVRRLVVCEAAIDALSFAALDGARTTDTLYTSTAGGMGPDTEDAIRAHLRAMVRETGASLVIATNNDKAGDRYAARLEGLAREAGVPCSRLVPAWGLNDFNDMLRRVVADRATRAA</sequence>
<accession>A0A149U5E4</accession>
<dbReference type="AlphaFoldDB" id="A0A149U5E4"/>
<dbReference type="Gene3D" id="3.40.1360.10">
    <property type="match status" value="1"/>
</dbReference>
<proteinExistence type="predicted"/>